<comment type="subcellular location">
    <subcellularLocation>
        <location evidence="1">Membrane</location>
        <topology evidence="1">Multi-pass membrane protein</topology>
    </subcellularLocation>
</comment>
<dbReference type="Pfam" id="PF01284">
    <property type="entry name" value="MARVEL"/>
    <property type="match status" value="1"/>
</dbReference>
<sequence length="322" mass="34741">MESPDANKRGEVIIPTPAWFIALRVFQIVLSLVAVALTGWWIHGLYYDELGFVIACGIFTWVIAIYALLAEKVRSCRGAYNTWAILTLDGLMIVFWLAAMAATANRRSQFTIPVNASCVSDGSTINSGHCTVWKRAAGVASKGALDILSGIAGICALVMLLFVPTFAYVCHYFRLSFAGASASDPEKASAGVNYGGVGVPGATELQTGIQPQTYAVNQPQQLGHQQSNQQWTQQTAFPPHTNQPQYQHGQVNDLYASQSTGYSGATGTYPQPTSQPEQSYNPHIAPAPTQPYSPQGTPAPYNMQGTPTPGQLFQPPYQPNTH</sequence>
<evidence type="ECO:0000313" key="9">
    <source>
        <dbReference type="Proteomes" id="UP001369815"/>
    </source>
</evidence>
<feature type="transmembrane region" description="Helical" evidence="6">
    <location>
        <begin position="147"/>
        <end position="169"/>
    </location>
</feature>
<feature type="region of interest" description="Disordered" evidence="5">
    <location>
        <begin position="219"/>
        <end position="322"/>
    </location>
</feature>
<feature type="compositionally biased region" description="Polar residues" evidence="5">
    <location>
        <begin position="240"/>
        <end position="281"/>
    </location>
</feature>
<feature type="transmembrane region" description="Helical" evidence="6">
    <location>
        <begin position="82"/>
        <end position="104"/>
    </location>
</feature>
<keyword evidence="2 6" id="KW-0812">Transmembrane</keyword>
<evidence type="ECO:0000256" key="4">
    <source>
        <dbReference type="ARBA" id="ARBA00023136"/>
    </source>
</evidence>
<comment type="caution">
    <text evidence="8">The sequence shown here is derived from an EMBL/GenBank/DDBJ whole genome shotgun (WGS) entry which is preliminary data.</text>
</comment>
<dbReference type="EMBL" id="JBANMG010000008">
    <property type="protein sequence ID" value="KAK6950535.1"/>
    <property type="molecule type" value="Genomic_DNA"/>
</dbReference>
<dbReference type="GO" id="GO:0016020">
    <property type="term" value="C:membrane"/>
    <property type="evidence" value="ECO:0007669"/>
    <property type="project" value="UniProtKB-SubCell"/>
</dbReference>
<reference evidence="8 9" key="1">
    <citation type="journal article" date="2024" name="Front Chem Biol">
        <title>Unveiling the potential of Daldinia eschscholtzii MFLUCC 19-0629 through bioactivity and bioinformatics studies for enhanced sustainable agriculture production.</title>
        <authorList>
            <person name="Brooks S."/>
            <person name="Weaver J.A."/>
            <person name="Klomchit A."/>
            <person name="Alharthi S.A."/>
            <person name="Onlamun T."/>
            <person name="Nurani R."/>
            <person name="Vong T.K."/>
            <person name="Alberti F."/>
            <person name="Greco C."/>
        </authorList>
    </citation>
    <scope>NUCLEOTIDE SEQUENCE [LARGE SCALE GENOMIC DNA]</scope>
    <source>
        <strain evidence="8">MFLUCC 19-0629</strain>
    </source>
</reference>
<keyword evidence="3 6" id="KW-1133">Transmembrane helix</keyword>
<dbReference type="PANTHER" id="PTHR37451">
    <property type="entry name" value="MARVEL DOMAIN"/>
    <property type="match status" value="1"/>
</dbReference>
<proteinExistence type="predicted"/>
<dbReference type="AlphaFoldDB" id="A0AAX6MD17"/>
<dbReference type="InterPro" id="IPR008253">
    <property type="entry name" value="Marvel"/>
</dbReference>
<evidence type="ECO:0000259" key="7">
    <source>
        <dbReference type="Pfam" id="PF01284"/>
    </source>
</evidence>
<keyword evidence="4 6" id="KW-0472">Membrane</keyword>
<evidence type="ECO:0000256" key="3">
    <source>
        <dbReference type="ARBA" id="ARBA00022989"/>
    </source>
</evidence>
<gene>
    <name evidence="8" type="ORF">Daesc_008863</name>
</gene>
<name>A0AAX6MD17_9PEZI</name>
<evidence type="ECO:0000256" key="6">
    <source>
        <dbReference type="SAM" id="Phobius"/>
    </source>
</evidence>
<protein>
    <recommendedName>
        <fullName evidence="7">MARVEL domain-containing protein</fullName>
    </recommendedName>
</protein>
<feature type="transmembrane region" description="Helical" evidence="6">
    <location>
        <begin position="50"/>
        <end position="70"/>
    </location>
</feature>
<feature type="compositionally biased region" description="Low complexity" evidence="5">
    <location>
        <begin position="225"/>
        <end position="234"/>
    </location>
</feature>
<dbReference type="PANTHER" id="PTHR37451:SF4">
    <property type="entry name" value="MARVEL DOMAIN-CONTAINING PROTEIN"/>
    <property type="match status" value="1"/>
</dbReference>
<evidence type="ECO:0000256" key="5">
    <source>
        <dbReference type="SAM" id="MobiDB-lite"/>
    </source>
</evidence>
<accession>A0AAX6MD17</accession>
<evidence type="ECO:0000256" key="1">
    <source>
        <dbReference type="ARBA" id="ARBA00004141"/>
    </source>
</evidence>
<evidence type="ECO:0000313" key="8">
    <source>
        <dbReference type="EMBL" id="KAK6950535.1"/>
    </source>
</evidence>
<keyword evidence="9" id="KW-1185">Reference proteome</keyword>
<feature type="domain" description="MARVEL" evidence="7">
    <location>
        <begin position="21"/>
        <end position="135"/>
    </location>
</feature>
<dbReference type="Proteomes" id="UP001369815">
    <property type="component" value="Unassembled WGS sequence"/>
</dbReference>
<evidence type="ECO:0000256" key="2">
    <source>
        <dbReference type="ARBA" id="ARBA00022692"/>
    </source>
</evidence>
<organism evidence="8 9">
    <name type="scientific">Daldinia eschscholtzii</name>
    <dbReference type="NCBI Taxonomy" id="292717"/>
    <lineage>
        <taxon>Eukaryota</taxon>
        <taxon>Fungi</taxon>
        <taxon>Dikarya</taxon>
        <taxon>Ascomycota</taxon>
        <taxon>Pezizomycotina</taxon>
        <taxon>Sordariomycetes</taxon>
        <taxon>Xylariomycetidae</taxon>
        <taxon>Xylariales</taxon>
        <taxon>Hypoxylaceae</taxon>
        <taxon>Daldinia</taxon>
    </lineage>
</organism>
<feature type="transmembrane region" description="Helical" evidence="6">
    <location>
        <begin position="21"/>
        <end position="44"/>
    </location>
</feature>